<accession>A0A1Z4C0H0</accession>
<reference evidence="2 3" key="1">
    <citation type="submission" date="2017-06" db="EMBL/GenBank/DDBJ databases">
        <title>Genome Sequencing of the methanotroph Methylovulum psychrotolerants str. HV10-M2 isolated from a high-altitude environment.</title>
        <authorList>
            <person name="Mateos-Rivera A."/>
        </authorList>
    </citation>
    <scope>NUCLEOTIDE SEQUENCE [LARGE SCALE GENOMIC DNA]</scope>
    <source>
        <strain evidence="2 3">HV10_M2</strain>
    </source>
</reference>
<dbReference type="SUPFAM" id="SSF52540">
    <property type="entry name" value="P-loop containing nucleoside triphosphate hydrolases"/>
    <property type="match status" value="1"/>
</dbReference>
<dbReference type="PANTHER" id="PTHR35894:SF1">
    <property type="entry name" value="PHOSPHORIBULOKINASE _ URIDINE KINASE FAMILY"/>
    <property type="match status" value="1"/>
</dbReference>
<proteinExistence type="predicted"/>
<protein>
    <recommendedName>
        <fullName evidence="1">ORC1/DEAH AAA+ ATPase domain-containing protein</fullName>
    </recommendedName>
</protein>
<dbReference type="KEGG" id="mpsy:CEK71_13610"/>
<evidence type="ECO:0000259" key="1">
    <source>
        <dbReference type="Pfam" id="PF13401"/>
    </source>
</evidence>
<dbReference type="Proteomes" id="UP000197019">
    <property type="component" value="Chromosome"/>
</dbReference>
<feature type="domain" description="ORC1/DEAH AAA+ ATPase" evidence="1">
    <location>
        <begin position="21"/>
        <end position="126"/>
    </location>
</feature>
<evidence type="ECO:0000313" key="3">
    <source>
        <dbReference type="Proteomes" id="UP000197019"/>
    </source>
</evidence>
<name>A0A1Z4C0H0_9GAMM</name>
<gene>
    <name evidence="2" type="ORF">CEK71_13610</name>
</gene>
<dbReference type="GO" id="GO:0016887">
    <property type="term" value="F:ATP hydrolysis activity"/>
    <property type="evidence" value="ECO:0007669"/>
    <property type="project" value="InterPro"/>
</dbReference>
<sequence>MFVTDEARAHCLGAIRSHIDRKDSLLITANYGCGKTALLKQMKNTSTTVRVRSLGSLYQLLARIAGVKDANPRHKDRYLDYRCEHPATIIIDEAQDLPHAIYPYLKIVMDAGSSIILAGLPELFDALKDRHPDVKSRLTHIKLEPLTEGDMFKLVSDDFDPDAFSIIYGSSFDMREMMSHIKNCRDYIKANNITTVGIDTVMKFIE</sequence>
<dbReference type="EMBL" id="CP022129">
    <property type="protein sequence ID" value="ASF47025.1"/>
    <property type="molecule type" value="Genomic_DNA"/>
</dbReference>
<dbReference type="AlphaFoldDB" id="A0A1Z4C0H0"/>
<evidence type="ECO:0000313" key="2">
    <source>
        <dbReference type="EMBL" id="ASF47025.1"/>
    </source>
</evidence>
<organism evidence="2 3">
    <name type="scientific">Methylovulum psychrotolerans</name>
    <dbReference type="NCBI Taxonomy" id="1704499"/>
    <lineage>
        <taxon>Bacteria</taxon>
        <taxon>Pseudomonadati</taxon>
        <taxon>Pseudomonadota</taxon>
        <taxon>Gammaproteobacteria</taxon>
        <taxon>Methylococcales</taxon>
        <taxon>Methylococcaceae</taxon>
        <taxon>Methylovulum</taxon>
    </lineage>
</organism>
<dbReference type="Gene3D" id="3.40.50.300">
    <property type="entry name" value="P-loop containing nucleotide triphosphate hydrolases"/>
    <property type="match status" value="1"/>
</dbReference>
<keyword evidence="3" id="KW-1185">Reference proteome</keyword>
<dbReference type="PANTHER" id="PTHR35894">
    <property type="entry name" value="GENERAL SECRETION PATHWAY PROTEIN A-RELATED"/>
    <property type="match status" value="1"/>
</dbReference>
<dbReference type="InterPro" id="IPR027417">
    <property type="entry name" value="P-loop_NTPase"/>
</dbReference>
<dbReference type="RefSeq" id="WP_088619897.1">
    <property type="nucleotide sequence ID" value="NZ_CP022129.1"/>
</dbReference>
<dbReference type="Pfam" id="PF13401">
    <property type="entry name" value="AAA_22"/>
    <property type="match status" value="1"/>
</dbReference>
<dbReference type="InterPro" id="IPR052026">
    <property type="entry name" value="ExeA_AAA_ATPase_DNA-bind"/>
</dbReference>
<dbReference type="InterPro" id="IPR049945">
    <property type="entry name" value="AAA_22"/>
</dbReference>